<dbReference type="EMBL" id="AP025295">
    <property type="protein sequence ID" value="BDD01796.1"/>
    <property type="molecule type" value="Genomic_DNA"/>
</dbReference>
<dbReference type="Pfam" id="PF21778">
    <property type="entry name" value="DUF6873"/>
    <property type="match status" value="1"/>
</dbReference>
<name>A0ABN6LF55_9BACT</name>
<feature type="domain" description="DUF6873" evidence="1">
    <location>
        <begin position="7"/>
        <end position="228"/>
    </location>
</feature>
<proteinExistence type="predicted"/>
<dbReference type="RefSeq" id="WP_338398943.1">
    <property type="nucleotide sequence ID" value="NZ_AP025295.1"/>
</dbReference>
<sequence length="231" mass="25994">MIKPFALIDARAPKEAIEALQKIMPTIPFLTQGLTYAAISGHPDIFFASINQEWIIAPNTPQKYIDHFTAHEIPFELGEEEIGESLSESTYYNVLFHQHTLYHKVGFTSKTILEKTAALPFTALPQAYTRCSVFGVGKHLITSDGGIAKVLKQRQLSHCLVPPQQILLPPYPYGFIGGTMGYWRGTLYFIGDPRHHECYRPLLAYLKKHDIQWQALYNGPLYDGGGILFVG</sequence>
<protein>
    <recommendedName>
        <fullName evidence="1">DUF6873 domain-containing protein</fullName>
    </recommendedName>
</protein>
<geneLocation type="plasmid" evidence="2 3">
    <name>pPP3</name>
</geneLocation>
<evidence type="ECO:0000313" key="3">
    <source>
        <dbReference type="Proteomes" id="UP001354989"/>
    </source>
</evidence>
<keyword evidence="2" id="KW-0614">Plasmid</keyword>
<evidence type="ECO:0000313" key="2">
    <source>
        <dbReference type="EMBL" id="BDD01796.1"/>
    </source>
</evidence>
<dbReference type="InterPro" id="IPR049238">
    <property type="entry name" value="DUF6873"/>
</dbReference>
<keyword evidence="3" id="KW-1185">Reference proteome</keyword>
<evidence type="ECO:0000259" key="1">
    <source>
        <dbReference type="Pfam" id="PF21778"/>
    </source>
</evidence>
<reference evidence="2 3" key="1">
    <citation type="submission" date="2021-12" db="EMBL/GenBank/DDBJ databases">
        <title>Genome sequencing of bacteria with rrn-lacking chromosome and rrn-plasmid.</title>
        <authorList>
            <person name="Anda M."/>
            <person name="Iwasaki W."/>
        </authorList>
    </citation>
    <scope>NUCLEOTIDE SEQUENCE [LARGE SCALE GENOMIC DNA]</scope>
    <source>
        <strain evidence="2 3">NBRC 101262</strain>
        <plasmid evidence="2 3">pPP3</plasmid>
    </source>
</reference>
<organism evidence="2 3">
    <name type="scientific">Persicobacter psychrovividus</name>
    <dbReference type="NCBI Taxonomy" id="387638"/>
    <lineage>
        <taxon>Bacteria</taxon>
        <taxon>Pseudomonadati</taxon>
        <taxon>Bacteroidota</taxon>
        <taxon>Cytophagia</taxon>
        <taxon>Cytophagales</taxon>
        <taxon>Persicobacteraceae</taxon>
        <taxon>Persicobacter</taxon>
    </lineage>
</organism>
<accession>A0ABN6LF55</accession>
<dbReference type="Proteomes" id="UP001354989">
    <property type="component" value="Plasmid pPP3"/>
</dbReference>
<gene>
    <name evidence="2" type="ORF">PEPS_40760</name>
</gene>